<reference evidence="1" key="1">
    <citation type="submission" date="2018-11" db="EMBL/GenBank/DDBJ databases">
        <authorList>
            <consortium name="Genoscope - CEA"/>
            <person name="William W."/>
        </authorList>
    </citation>
    <scope>NUCLEOTIDE SEQUENCE</scope>
</reference>
<accession>A0A3P6EIP1</accession>
<protein>
    <submittedName>
        <fullName evidence="1">Uncharacterized protein</fullName>
    </submittedName>
</protein>
<sequence length="73" mass="8588">MRTVGVLLKLVGAIHPVMIRKKYKDKKLLSKSYRDEDKKEENPYGIVLKVHFLKFLRRAVKMFLLSIRSKSKA</sequence>
<proteinExistence type="predicted"/>
<dbReference type="AlphaFoldDB" id="A0A3P6EIP1"/>
<evidence type="ECO:0000313" key="1">
    <source>
        <dbReference type="EMBL" id="VDD44413.1"/>
    </source>
</evidence>
<organism evidence="1">
    <name type="scientific">Brassica oleracea</name>
    <name type="common">Wild cabbage</name>
    <dbReference type="NCBI Taxonomy" id="3712"/>
    <lineage>
        <taxon>Eukaryota</taxon>
        <taxon>Viridiplantae</taxon>
        <taxon>Streptophyta</taxon>
        <taxon>Embryophyta</taxon>
        <taxon>Tracheophyta</taxon>
        <taxon>Spermatophyta</taxon>
        <taxon>Magnoliopsida</taxon>
        <taxon>eudicotyledons</taxon>
        <taxon>Gunneridae</taxon>
        <taxon>Pentapetalae</taxon>
        <taxon>rosids</taxon>
        <taxon>malvids</taxon>
        <taxon>Brassicales</taxon>
        <taxon>Brassicaceae</taxon>
        <taxon>Brassiceae</taxon>
        <taxon>Brassica</taxon>
    </lineage>
</organism>
<name>A0A3P6EIP1_BRAOL</name>
<dbReference type="EMBL" id="LR031877">
    <property type="protein sequence ID" value="VDD44413.1"/>
    <property type="molecule type" value="Genomic_DNA"/>
</dbReference>
<gene>
    <name evidence="1" type="ORF">BOLC5T31960H</name>
</gene>